<evidence type="ECO:0008006" key="6">
    <source>
        <dbReference type="Google" id="ProtNLM"/>
    </source>
</evidence>
<feature type="region of interest" description="Disordered" evidence="1">
    <location>
        <begin position="381"/>
        <end position="489"/>
    </location>
</feature>
<dbReference type="SUPFAM" id="SSF102712">
    <property type="entry name" value="JAB1/MPN domain"/>
    <property type="match status" value="1"/>
</dbReference>
<dbReference type="GO" id="GO:0008237">
    <property type="term" value="F:metallopeptidase activity"/>
    <property type="evidence" value="ECO:0007669"/>
    <property type="project" value="InterPro"/>
</dbReference>
<feature type="domain" description="HTH myb-type" evidence="3">
    <location>
        <begin position="220"/>
        <end position="270"/>
    </location>
</feature>
<sequence length="915" mass="98731">MMTNPDTTALEAPPTSLDTLPAAESDTGATTRSPKPLTPCKQPTKRKRGRQETAALSAQEEEAMSTALIAKLLQQDQDQFYGAPSARDATASYYTEYDHTGQYGGYKDDSMYAVNDNSDAEYSDDEEYNPAGKAKGRAKKAPGRPSQGSVARGRRRKNQGASPRSVPERTNHRENNSDTTTAADSPLTDGARIVPSGSAASASPKQAKRAKPLPTDTPYRTGAYLDEERQRFAEALELFGRDWKQVVAHVATRDEKSIRSHAQKHFIKLYRDNLPLPAKVQESGKGYTLSGLPLDPDSASARVYLYKRSQGPRGVNRPSPSTKSEPMVTPELAKDPVVTPLTTASAPVPSPAPCTDTASPVMANQVPLDGLSEIQAPVHPSDQALASNPTDSVGPNDKALTKSEACTTPFNAADANRTATRHDRPAKLRIQKRTPYSDEMKSPPRKLAKEPTKSHASSPKPTVSLQRNAFIPPSERTDYAKNRPRRDRAARSLALADDTDPLSLVKCSAFAGAPNSDTKGCQPFDMQVCSNAFLGMDFHAHLMQSEIIGFLAGKWDPATKQLDIQYAFPCRALQSPGQNASVNVEMDPTSELEVRQQIRDYDLQVVGWYHSHPCFLPDPSLVDLENQCNYQTLFRNPNDMAEPFVGAIVGPYDPNLPGSVSVVNWFYIDAKRVQPLSHGSSTHGVDFAALPDPSTVAKKLTFTYYEDASLPGWQTNLLLQLLARYQHEPLRTPLHETWKRGSAETALDKMLTSLVFRMSWLRTLNDAASSKATTAPSQDDKEGRTSIALADDHINGSTLGQAVIPTNTDVTGPRRPTDLLLAAASPAASVAEPSTPALANQPSEAVSTGNLMTKAGQALPLSSDPASSASVVSPGCADVAATLANPFTFKLTLSHAALGHDSLLGGILEASAAWE</sequence>
<feature type="compositionally biased region" description="Basic and acidic residues" evidence="1">
    <location>
        <begin position="435"/>
        <end position="453"/>
    </location>
</feature>
<dbReference type="InterPro" id="IPR000555">
    <property type="entry name" value="JAMM/MPN+_dom"/>
</dbReference>
<dbReference type="Gene3D" id="3.40.140.10">
    <property type="entry name" value="Cytidine Deaminase, domain 2"/>
    <property type="match status" value="1"/>
</dbReference>
<protein>
    <recommendedName>
        <fullName evidence="6">MPN domain-containing protein</fullName>
    </recommendedName>
</protein>
<evidence type="ECO:0000259" key="2">
    <source>
        <dbReference type="PROSITE" id="PS50249"/>
    </source>
</evidence>
<evidence type="ECO:0000313" key="5">
    <source>
        <dbReference type="Proteomes" id="UP001151582"/>
    </source>
</evidence>
<dbReference type="Pfam" id="PF01398">
    <property type="entry name" value="JAB"/>
    <property type="match status" value="1"/>
</dbReference>
<evidence type="ECO:0000259" key="3">
    <source>
        <dbReference type="PROSITE" id="PS51294"/>
    </source>
</evidence>
<feature type="compositionally biased region" description="Basic and acidic residues" evidence="1">
    <location>
        <begin position="166"/>
        <end position="176"/>
    </location>
</feature>
<evidence type="ECO:0000313" key="4">
    <source>
        <dbReference type="EMBL" id="KAJ1984892.1"/>
    </source>
</evidence>
<name>A0A9W8EFF8_9FUNG</name>
<dbReference type="PANTHER" id="PTHR10410">
    <property type="entry name" value="EUKARYOTIC TRANSLATION INITIATION FACTOR 3 -RELATED"/>
    <property type="match status" value="1"/>
</dbReference>
<dbReference type="InterPro" id="IPR037518">
    <property type="entry name" value="MPN"/>
</dbReference>
<dbReference type="InterPro" id="IPR009057">
    <property type="entry name" value="Homeodomain-like_sf"/>
</dbReference>
<dbReference type="InterPro" id="IPR050242">
    <property type="entry name" value="JAMM_MPN+_peptidase_M67A"/>
</dbReference>
<organism evidence="4 5">
    <name type="scientific">Dimargaris verticillata</name>
    <dbReference type="NCBI Taxonomy" id="2761393"/>
    <lineage>
        <taxon>Eukaryota</taxon>
        <taxon>Fungi</taxon>
        <taxon>Fungi incertae sedis</taxon>
        <taxon>Zoopagomycota</taxon>
        <taxon>Kickxellomycotina</taxon>
        <taxon>Dimargaritomycetes</taxon>
        <taxon>Dimargaritales</taxon>
        <taxon>Dimargaritaceae</taxon>
        <taxon>Dimargaris</taxon>
    </lineage>
</organism>
<dbReference type="SMART" id="SM00717">
    <property type="entry name" value="SANT"/>
    <property type="match status" value="1"/>
</dbReference>
<feature type="compositionally biased region" description="Polar residues" evidence="1">
    <location>
        <begin position="384"/>
        <end position="393"/>
    </location>
</feature>
<dbReference type="EMBL" id="JANBQB010000008">
    <property type="protein sequence ID" value="KAJ1984892.1"/>
    <property type="molecule type" value="Genomic_DNA"/>
</dbReference>
<dbReference type="InterPro" id="IPR017930">
    <property type="entry name" value="Myb_dom"/>
</dbReference>
<dbReference type="Gene3D" id="1.10.10.60">
    <property type="entry name" value="Homeodomain-like"/>
    <property type="match status" value="1"/>
</dbReference>
<dbReference type="AlphaFoldDB" id="A0A9W8EFF8"/>
<dbReference type="PROSITE" id="PS51294">
    <property type="entry name" value="HTH_MYB"/>
    <property type="match status" value="1"/>
</dbReference>
<dbReference type="InterPro" id="IPR001005">
    <property type="entry name" value="SANT/Myb"/>
</dbReference>
<gene>
    <name evidence="4" type="ORF">H4R34_000343</name>
</gene>
<dbReference type="SMART" id="SM00232">
    <property type="entry name" value="JAB_MPN"/>
    <property type="match status" value="1"/>
</dbReference>
<keyword evidence="5" id="KW-1185">Reference proteome</keyword>
<feature type="compositionally biased region" description="Acidic residues" evidence="1">
    <location>
        <begin position="118"/>
        <end position="128"/>
    </location>
</feature>
<feature type="region of interest" description="Disordered" evidence="1">
    <location>
        <begin position="308"/>
        <end position="331"/>
    </location>
</feature>
<proteinExistence type="predicted"/>
<feature type="domain" description="MPN" evidence="2">
    <location>
        <begin position="526"/>
        <end position="666"/>
    </location>
</feature>
<feature type="region of interest" description="Disordered" evidence="1">
    <location>
        <begin position="98"/>
        <end position="222"/>
    </location>
</feature>
<dbReference type="OrthoDB" id="118550at2759"/>
<dbReference type="SUPFAM" id="SSF46689">
    <property type="entry name" value="Homeodomain-like"/>
    <property type="match status" value="1"/>
</dbReference>
<feature type="region of interest" description="Disordered" evidence="1">
    <location>
        <begin position="1"/>
        <end position="61"/>
    </location>
</feature>
<evidence type="ECO:0000256" key="1">
    <source>
        <dbReference type="SAM" id="MobiDB-lite"/>
    </source>
</evidence>
<feature type="compositionally biased region" description="Polar residues" evidence="1">
    <location>
        <begin position="454"/>
        <end position="467"/>
    </location>
</feature>
<reference evidence="4" key="1">
    <citation type="submission" date="2022-07" db="EMBL/GenBank/DDBJ databases">
        <title>Phylogenomic reconstructions and comparative analyses of Kickxellomycotina fungi.</title>
        <authorList>
            <person name="Reynolds N.K."/>
            <person name="Stajich J.E."/>
            <person name="Barry K."/>
            <person name="Grigoriev I.V."/>
            <person name="Crous P."/>
            <person name="Smith M.E."/>
        </authorList>
    </citation>
    <scope>NUCLEOTIDE SEQUENCE</scope>
    <source>
        <strain evidence="4">RSA 567</strain>
    </source>
</reference>
<dbReference type="PROSITE" id="PS50249">
    <property type="entry name" value="MPN"/>
    <property type="match status" value="1"/>
</dbReference>
<accession>A0A9W8EFF8</accession>
<dbReference type="Proteomes" id="UP001151582">
    <property type="component" value="Unassembled WGS sequence"/>
</dbReference>
<comment type="caution">
    <text evidence="4">The sequence shown here is derived from an EMBL/GenBank/DDBJ whole genome shotgun (WGS) entry which is preliminary data.</text>
</comment>
<dbReference type="Pfam" id="PF00249">
    <property type="entry name" value="Myb_DNA-binding"/>
    <property type="match status" value="1"/>
</dbReference>